<organism evidence="2 3">
    <name type="scientific">Pseudarthrobacter phenanthrenivorans (strain DSM 18606 / JCM 16027 / LMG 23796 / Sphe3)</name>
    <name type="common">Arthrobacter phenanthrenivorans</name>
    <dbReference type="NCBI Taxonomy" id="930171"/>
    <lineage>
        <taxon>Bacteria</taxon>
        <taxon>Bacillati</taxon>
        <taxon>Actinomycetota</taxon>
        <taxon>Actinomycetes</taxon>
        <taxon>Micrococcales</taxon>
        <taxon>Micrococcaceae</taxon>
        <taxon>Pseudarthrobacter</taxon>
    </lineage>
</organism>
<feature type="compositionally biased region" description="Low complexity" evidence="1">
    <location>
        <begin position="15"/>
        <end position="30"/>
    </location>
</feature>
<proteinExistence type="predicted"/>
<gene>
    <name evidence="2" type="ordered locus">Asphe3_35540</name>
</gene>
<dbReference type="Proteomes" id="UP000008639">
    <property type="component" value="Chromosome"/>
</dbReference>
<dbReference type="EMBL" id="CP002379">
    <property type="protein sequence ID" value="ADX74655.1"/>
    <property type="molecule type" value="Genomic_DNA"/>
</dbReference>
<name>F0M5Z9_PSEPM</name>
<dbReference type="OrthoDB" id="4944785at2"/>
<evidence type="ECO:0000313" key="2">
    <source>
        <dbReference type="EMBL" id="ADX74655.1"/>
    </source>
</evidence>
<dbReference type="KEGG" id="apn:Asphe3_35540"/>
<sequence length="272" mass="27441" precursor="true">MIALAGCTGGGGGAASPSPSATSASASATAEAKVYSEDELRELISGMKDDDGNELKLYSKEQVDQGGNIANLLLSTANVDPADCKDIATAGLLDTVESGDVAVALSEGDQPRTLSAQSGSEGPDAVEVLTGISGKMDQCATFSVEALGQKYEVNSEELQAETDAEKTFATLSTRSGENQQKLMQVSAAEGRLLVVATKSGANLGDPDQKELEDLINEVLKKADGGSATSSPTSTSTSGSTSTSSPSGSASPSATESETEEGTTTSPSPTASR</sequence>
<feature type="region of interest" description="Disordered" evidence="1">
    <location>
        <begin position="217"/>
        <end position="272"/>
    </location>
</feature>
<dbReference type="AlphaFoldDB" id="F0M5Z9"/>
<feature type="compositionally biased region" description="Low complexity" evidence="1">
    <location>
        <begin position="224"/>
        <end position="272"/>
    </location>
</feature>
<dbReference type="HOGENOM" id="CLU_985703_0_0_11"/>
<evidence type="ECO:0000313" key="3">
    <source>
        <dbReference type="Proteomes" id="UP000008639"/>
    </source>
</evidence>
<accession>F0M5Z9</accession>
<feature type="region of interest" description="Disordered" evidence="1">
    <location>
        <begin position="1"/>
        <end position="33"/>
    </location>
</feature>
<protein>
    <recommendedName>
        <fullName evidence="4">DUF5642 domain-containing protein</fullName>
    </recommendedName>
</protein>
<feature type="region of interest" description="Disordered" evidence="1">
    <location>
        <begin position="106"/>
        <end position="125"/>
    </location>
</feature>
<evidence type="ECO:0000256" key="1">
    <source>
        <dbReference type="SAM" id="MobiDB-lite"/>
    </source>
</evidence>
<evidence type="ECO:0008006" key="4">
    <source>
        <dbReference type="Google" id="ProtNLM"/>
    </source>
</evidence>
<reference evidence="2 3" key="1">
    <citation type="journal article" date="2011" name="Stand. Genomic Sci.">
        <title>Complete genome sequence of Arthrobacter phenanthrenivorans type strain (Sphe3).</title>
        <authorList>
            <person name="Kallimanis A."/>
            <person name="Labutti K.M."/>
            <person name="Lapidus A."/>
            <person name="Clum A."/>
            <person name="Lykidis A."/>
            <person name="Mavromatis K."/>
            <person name="Pagani I."/>
            <person name="Liolios K."/>
            <person name="Ivanova N."/>
            <person name="Goodwin L."/>
            <person name="Pitluck S."/>
            <person name="Chen A."/>
            <person name="Palaniappan K."/>
            <person name="Markowitz V."/>
            <person name="Bristow J."/>
            <person name="Velentzas A.D."/>
            <person name="Perisynakis A."/>
            <person name="Ouzounis C.C."/>
            <person name="Kyrpides N.C."/>
            <person name="Koukkou A.I."/>
            <person name="Drainas C."/>
        </authorList>
    </citation>
    <scope>NUCLEOTIDE SEQUENCE [LARGE SCALE GENOMIC DNA]</scope>
    <source>
        <strain evidence="3">DSM 18606 / JCM 16027 / LMG 23796 / Sphe3</strain>
    </source>
</reference>